<gene>
    <name evidence="1" type="ORF">PXEA_LOCUS20895</name>
</gene>
<comment type="caution">
    <text evidence="1">The sequence shown here is derived from an EMBL/GenBank/DDBJ whole genome shotgun (WGS) entry which is preliminary data.</text>
</comment>
<keyword evidence="2" id="KW-1185">Reference proteome</keyword>
<name>A0A448X3X4_9PLAT</name>
<dbReference type="Proteomes" id="UP000784294">
    <property type="component" value="Unassembled WGS sequence"/>
</dbReference>
<accession>A0A448X3X4</accession>
<dbReference type="AlphaFoldDB" id="A0A448X3X4"/>
<evidence type="ECO:0000313" key="2">
    <source>
        <dbReference type="Proteomes" id="UP000784294"/>
    </source>
</evidence>
<organism evidence="1 2">
    <name type="scientific">Protopolystoma xenopodis</name>
    <dbReference type="NCBI Taxonomy" id="117903"/>
    <lineage>
        <taxon>Eukaryota</taxon>
        <taxon>Metazoa</taxon>
        <taxon>Spiralia</taxon>
        <taxon>Lophotrochozoa</taxon>
        <taxon>Platyhelminthes</taxon>
        <taxon>Monogenea</taxon>
        <taxon>Polyopisthocotylea</taxon>
        <taxon>Polystomatidea</taxon>
        <taxon>Polystomatidae</taxon>
        <taxon>Protopolystoma</taxon>
    </lineage>
</organism>
<reference evidence="1" key="1">
    <citation type="submission" date="2018-11" db="EMBL/GenBank/DDBJ databases">
        <authorList>
            <consortium name="Pathogen Informatics"/>
        </authorList>
    </citation>
    <scope>NUCLEOTIDE SEQUENCE</scope>
</reference>
<sequence>MPLSYQLDFELHLKLVFLPLTGHSVDSVMPSSSVARIPHAIAGSPVAISDQPPTWLLVCRNVTIFNLARTISLVIDPAKLPSQSPNDQIGVIIGFIDLSQPHLGPLVRVPVVIERAEQ</sequence>
<protein>
    <submittedName>
        <fullName evidence="1">Uncharacterized protein</fullName>
    </submittedName>
</protein>
<dbReference type="EMBL" id="CAAALY010087409">
    <property type="protein sequence ID" value="VEL27455.1"/>
    <property type="molecule type" value="Genomic_DNA"/>
</dbReference>
<proteinExistence type="predicted"/>
<evidence type="ECO:0000313" key="1">
    <source>
        <dbReference type="EMBL" id="VEL27455.1"/>
    </source>
</evidence>